<dbReference type="Proteomes" id="UP000019028">
    <property type="component" value="Chromosome"/>
</dbReference>
<reference evidence="1 2" key="1">
    <citation type="journal article" date="2014" name="Genome Biol. Evol.">
        <title>Genome degeneration and adaptation in a nascent stage of symbiosis.</title>
        <authorList>
            <person name="Oakeson K.F."/>
            <person name="Gil R."/>
            <person name="Clayton A.L."/>
            <person name="Dunn D.M."/>
            <person name="von Niederhausern A.C."/>
            <person name="Hamil C."/>
            <person name="Aoyagi A."/>
            <person name="Duval B."/>
            <person name="Baca A."/>
            <person name="Silva F.J."/>
            <person name="Vallier A."/>
            <person name="Jackson D.G."/>
            <person name="Latorre A."/>
            <person name="Weiss R.B."/>
            <person name="Heddi A."/>
            <person name="Moya A."/>
            <person name="Dale C."/>
        </authorList>
    </citation>
    <scope>NUCLEOTIDE SEQUENCE [LARGE SCALE GENOMIC DNA]</scope>
    <source>
        <strain evidence="1 2">HS1</strain>
    </source>
</reference>
<dbReference type="EMBL" id="CP006569">
    <property type="protein sequence ID" value="AHF77942.1"/>
    <property type="molecule type" value="Genomic_DNA"/>
</dbReference>
<keyword evidence="2" id="KW-1185">Reference proteome</keyword>
<dbReference type="InterPro" id="IPR013056">
    <property type="entry name" value="Phage_lambda_CIII"/>
</dbReference>
<dbReference type="Pfam" id="PF02061">
    <property type="entry name" value="Lambda_CIII"/>
    <property type="match status" value="1"/>
</dbReference>
<evidence type="ECO:0000313" key="2">
    <source>
        <dbReference type="Proteomes" id="UP000019028"/>
    </source>
</evidence>
<proteinExistence type="predicted"/>
<name>W0HZM4_9GAMM</name>
<dbReference type="AlphaFoldDB" id="W0HZM4"/>
<protein>
    <submittedName>
        <fullName evidence="1">Lambda Phage CIII, antitermination protein</fullName>
    </submittedName>
</protein>
<organism evidence="1 2">
    <name type="scientific">Sodalis praecaptivus</name>
    <dbReference type="NCBI Taxonomy" id="1239307"/>
    <lineage>
        <taxon>Bacteria</taxon>
        <taxon>Pseudomonadati</taxon>
        <taxon>Pseudomonadota</taxon>
        <taxon>Gammaproteobacteria</taxon>
        <taxon>Enterobacterales</taxon>
        <taxon>Bruguierivoracaceae</taxon>
        <taxon>Sodalis</taxon>
    </lineage>
</organism>
<dbReference type="RefSeq" id="WP_071882035.1">
    <property type="nucleotide sequence ID" value="NZ_CP006569.1"/>
</dbReference>
<dbReference type="OrthoDB" id="6548631at2"/>
<evidence type="ECO:0000313" key="1">
    <source>
        <dbReference type="EMBL" id="AHF77942.1"/>
    </source>
</evidence>
<sequence>MQQYAVAGWPVAGLPESQLSRVADRIREVCRKIIELLNQPGNPL</sequence>
<dbReference type="KEGG" id="sod:Sant_2933"/>
<dbReference type="HOGENOM" id="CLU_189788_1_0_6"/>
<gene>
    <name evidence="1" type="ORF">Sant_2933</name>
</gene>
<accession>W0HZM4</accession>